<dbReference type="InterPro" id="IPR043141">
    <property type="entry name" value="Ribosomal_uL10-like_sf"/>
</dbReference>
<evidence type="ECO:0000256" key="1">
    <source>
        <dbReference type="ARBA" id="ARBA00004046"/>
    </source>
</evidence>
<protein>
    <recommendedName>
        <fullName evidence="5">Ribosome assembly factor mrt4</fullName>
    </recommendedName>
</protein>
<evidence type="ECO:0000313" key="8">
    <source>
        <dbReference type="WBParaSite" id="TREG1_1950.1"/>
    </source>
</evidence>
<dbReference type="WBParaSite" id="TREG1_1950.1">
    <property type="protein sequence ID" value="TREG1_1950.1"/>
    <property type="gene ID" value="TREG1_1950"/>
</dbReference>
<dbReference type="GO" id="GO:0003723">
    <property type="term" value="F:RNA binding"/>
    <property type="evidence" value="ECO:0007669"/>
    <property type="project" value="TreeGrafter"/>
</dbReference>
<organism evidence="7 8">
    <name type="scientific">Trichobilharzia regenti</name>
    <name type="common">Nasal bird schistosome</name>
    <dbReference type="NCBI Taxonomy" id="157069"/>
    <lineage>
        <taxon>Eukaryota</taxon>
        <taxon>Metazoa</taxon>
        <taxon>Spiralia</taxon>
        <taxon>Lophotrochozoa</taxon>
        <taxon>Platyhelminthes</taxon>
        <taxon>Trematoda</taxon>
        <taxon>Digenea</taxon>
        <taxon>Strigeidida</taxon>
        <taxon>Schistosomatoidea</taxon>
        <taxon>Schistosomatidae</taxon>
        <taxon>Trichobilharzia</taxon>
    </lineage>
</organism>
<dbReference type="GO" id="GO:0006364">
    <property type="term" value="P:rRNA processing"/>
    <property type="evidence" value="ECO:0007669"/>
    <property type="project" value="TreeGrafter"/>
</dbReference>
<dbReference type="GO" id="GO:0000956">
    <property type="term" value="P:nuclear-transcribed mRNA catabolic process"/>
    <property type="evidence" value="ECO:0007669"/>
    <property type="project" value="TreeGrafter"/>
</dbReference>
<sequence length="269" mass="30978">MPTSRRDKKVELTKVRKHAPKKHDHVKKVRQYVDQYKRVYVIALHNSRSQKVANIRRNMPNIKILFGINKVTALALGKTPKDSYRPKIYKLCNYLKGQCALLFSDLTPSELREQLDAFRSTEFSRSGTLSEQTVRITAGPLQKFPHTMECVLRQLGLPVKLVRGVVHLERDHLVCTKGDVLSPEQCRILKLFQHEMSEFRVGLIAVWTNGDHTQELEEEDSYAMRTSLHPEVTIVCRQLDDGQYYFIPEPGVMKNADMDGDLAMEVNED</sequence>
<dbReference type="InterPro" id="IPR043164">
    <property type="entry name" value="Ribosomal_uL10-like_insert_sf"/>
</dbReference>
<dbReference type="CDD" id="cd05796">
    <property type="entry name" value="Ribosomal_P0_like"/>
    <property type="match status" value="1"/>
</dbReference>
<evidence type="ECO:0000256" key="5">
    <source>
        <dbReference type="RuleBase" id="RU364039"/>
    </source>
</evidence>
<dbReference type="PANTHER" id="PTHR45841:SF1">
    <property type="entry name" value="MRNA TURNOVER PROTEIN 4 HOMOLOG"/>
    <property type="match status" value="1"/>
</dbReference>
<dbReference type="GO" id="GO:0005737">
    <property type="term" value="C:cytoplasm"/>
    <property type="evidence" value="ECO:0007669"/>
    <property type="project" value="UniProtKB-SubCell"/>
</dbReference>
<evidence type="ECO:0000313" key="7">
    <source>
        <dbReference type="Proteomes" id="UP000050795"/>
    </source>
</evidence>
<dbReference type="Pfam" id="PF00466">
    <property type="entry name" value="Ribosomal_L10"/>
    <property type="match status" value="1"/>
</dbReference>
<dbReference type="InterPro" id="IPR051742">
    <property type="entry name" value="Ribosome_Assembly_uL10"/>
</dbReference>
<dbReference type="Gene3D" id="3.90.105.20">
    <property type="match status" value="1"/>
</dbReference>
<evidence type="ECO:0000256" key="3">
    <source>
        <dbReference type="ARBA" id="ARBA00022490"/>
    </source>
</evidence>
<feature type="domain" description="Large ribosomal subunit protein uL10-like insertion" evidence="6">
    <location>
        <begin position="125"/>
        <end position="192"/>
    </location>
</feature>
<keyword evidence="3 5" id="KW-0963">Cytoplasm</keyword>
<dbReference type="GO" id="GO:0030687">
    <property type="term" value="C:preribosome, large subunit precursor"/>
    <property type="evidence" value="ECO:0007669"/>
    <property type="project" value="TreeGrafter"/>
</dbReference>
<dbReference type="GO" id="GO:0005730">
    <property type="term" value="C:nucleolus"/>
    <property type="evidence" value="ECO:0007669"/>
    <property type="project" value="UniProtKB-SubCell"/>
</dbReference>
<dbReference type="InterPro" id="IPR001790">
    <property type="entry name" value="Ribosomal_uL10"/>
</dbReference>
<evidence type="ECO:0000256" key="4">
    <source>
        <dbReference type="ARBA" id="ARBA00023242"/>
    </source>
</evidence>
<dbReference type="Proteomes" id="UP000050795">
    <property type="component" value="Unassembled WGS sequence"/>
</dbReference>
<reference evidence="8" key="2">
    <citation type="submission" date="2023-11" db="UniProtKB">
        <authorList>
            <consortium name="WormBaseParasite"/>
        </authorList>
    </citation>
    <scope>IDENTIFICATION</scope>
</reference>
<dbReference type="Pfam" id="PF17777">
    <property type="entry name" value="RL10P_insert"/>
    <property type="match status" value="1"/>
</dbReference>
<dbReference type="InterPro" id="IPR040637">
    <property type="entry name" value="Ribosomal_uL10-like_insert"/>
</dbReference>
<comment type="subunit">
    <text evidence="5">Associates with the pre-60S ribosomal particle.</text>
</comment>
<keyword evidence="4 5" id="KW-0539">Nucleus</keyword>
<keyword evidence="7" id="KW-1185">Reference proteome</keyword>
<comment type="similarity">
    <text evidence="2 5">Belongs to the universal ribosomal protein uL10 family.</text>
</comment>
<dbReference type="AlphaFoldDB" id="A0AA85JAW4"/>
<dbReference type="PANTHER" id="PTHR45841">
    <property type="entry name" value="MRNA TURNOVER PROTEIN 4 MRTO4"/>
    <property type="match status" value="1"/>
</dbReference>
<evidence type="ECO:0000256" key="2">
    <source>
        <dbReference type="ARBA" id="ARBA00008889"/>
    </source>
</evidence>
<dbReference type="FunFam" id="3.90.105.20:FF:000003">
    <property type="entry name" value="Ribosome assembly factor mrt4"/>
    <property type="match status" value="1"/>
</dbReference>
<dbReference type="SUPFAM" id="SSF160369">
    <property type="entry name" value="Ribosomal protein L10-like"/>
    <property type="match status" value="1"/>
</dbReference>
<name>A0AA85JAW4_TRIRE</name>
<reference evidence="7" key="1">
    <citation type="submission" date="2022-06" db="EMBL/GenBank/DDBJ databases">
        <authorList>
            <person name="Berger JAMES D."/>
            <person name="Berger JAMES D."/>
        </authorList>
    </citation>
    <scope>NUCLEOTIDE SEQUENCE [LARGE SCALE GENOMIC DNA]</scope>
</reference>
<keyword evidence="5" id="KW-0690">Ribosome biogenesis</keyword>
<dbReference type="GO" id="GO:0000027">
    <property type="term" value="P:ribosomal large subunit assembly"/>
    <property type="evidence" value="ECO:0007669"/>
    <property type="project" value="InterPro"/>
</dbReference>
<proteinExistence type="inferred from homology"/>
<comment type="function">
    <text evidence="1 5">Component of the ribosome assembly machinery. Nuclear paralog of the ribosomal protein P0, it binds pre-60S subunits at an early stage of assembly in the nucleolus, and is replaced by P0 in cytoplasmic pre-60S subunits and mature 80S ribosomes.</text>
</comment>
<comment type="subcellular location">
    <subcellularLocation>
        <location evidence="5">Cytoplasm</location>
    </subcellularLocation>
    <subcellularLocation>
        <location evidence="5">Nucleus</location>
        <location evidence="5">Nucleolus</location>
    </subcellularLocation>
</comment>
<accession>A0AA85JAW4</accession>
<evidence type="ECO:0000259" key="6">
    <source>
        <dbReference type="Pfam" id="PF17777"/>
    </source>
</evidence>
<dbReference type="Gene3D" id="3.30.70.1730">
    <property type="match status" value="1"/>
</dbReference>
<dbReference type="InterPro" id="IPR033867">
    <property type="entry name" value="Mrt4"/>
</dbReference>